<keyword evidence="2" id="KW-1185">Reference proteome</keyword>
<organism evidence="1 2">
    <name type="scientific">Sclerotinia sclerotiorum (strain ATCC 18683 / 1980 / Ss-1)</name>
    <name type="common">White mold</name>
    <name type="synonym">Whetzelinia sclerotiorum</name>
    <dbReference type="NCBI Taxonomy" id="665079"/>
    <lineage>
        <taxon>Eukaryota</taxon>
        <taxon>Fungi</taxon>
        <taxon>Dikarya</taxon>
        <taxon>Ascomycota</taxon>
        <taxon>Pezizomycotina</taxon>
        <taxon>Leotiomycetes</taxon>
        <taxon>Helotiales</taxon>
        <taxon>Sclerotiniaceae</taxon>
        <taxon>Sclerotinia</taxon>
    </lineage>
</organism>
<sequence length="52" mass="5884">MALSQAGKANAKETSSFTSSIDRIQLDIQDLRNPWVLRLPYPSRTNSQSSFR</sequence>
<protein>
    <submittedName>
        <fullName evidence="1">Uncharacterized protein</fullName>
    </submittedName>
</protein>
<accession>A7EYN7</accession>
<dbReference type="EMBL" id="CH476635">
    <property type="protein sequence ID" value="EDN94579.1"/>
    <property type="molecule type" value="Genomic_DNA"/>
</dbReference>
<dbReference type="GeneID" id="5484937"/>
<reference evidence="2" key="1">
    <citation type="journal article" date="2011" name="PLoS Genet.">
        <title>Genomic analysis of the necrotrophic fungal pathogens Sclerotinia sclerotiorum and Botrytis cinerea.</title>
        <authorList>
            <person name="Amselem J."/>
            <person name="Cuomo C.A."/>
            <person name="van Kan J.A."/>
            <person name="Viaud M."/>
            <person name="Benito E.P."/>
            <person name="Couloux A."/>
            <person name="Coutinho P.M."/>
            <person name="de Vries R.P."/>
            <person name="Dyer P.S."/>
            <person name="Fillinger S."/>
            <person name="Fournier E."/>
            <person name="Gout L."/>
            <person name="Hahn M."/>
            <person name="Kohn L."/>
            <person name="Lapalu N."/>
            <person name="Plummer K.M."/>
            <person name="Pradier J.M."/>
            <person name="Quevillon E."/>
            <person name="Sharon A."/>
            <person name="Simon A."/>
            <person name="ten Have A."/>
            <person name="Tudzynski B."/>
            <person name="Tudzynski P."/>
            <person name="Wincker P."/>
            <person name="Andrew M."/>
            <person name="Anthouard V."/>
            <person name="Beever R.E."/>
            <person name="Beffa R."/>
            <person name="Benoit I."/>
            <person name="Bouzid O."/>
            <person name="Brault B."/>
            <person name="Chen Z."/>
            <person name="Choquer M."/>
            <person name="Collemare J."/>
            <person name="Cotton P."/>
            <person name="Danchin E.G."/>
            <person name="Da Silva C."/>
            <person name="Gautier A."/>
            <person name="Giraud C."/>
            <person name="Giraud T."/>
            <person name="Gonzalez C."/>
            <person name="Grossetete S."/>
            <person name="Guldener U."/>
            <person name="Henrissat B."/>
            <person name="Howlett B.J."/>
            <person name="Kodira C."/>
            <person name="Kretschmer M."/>
            <person name="Lappartient A."/>
            <person name="Leroch M."/>
            <person name="Levis C."/>
            <person name="Mauceli E."/>
            <person name="Neuveglise C."/>
            <person name="Oeser B."/>
            <person name="Pearson M."/>
            <person name="Poulain J."/>
            <person name="Poussereau N."/>
            <person name="Quesneville H."/>
            <person name="Rascle C."/>
            <person name="Schumacher J."/>
            <person name="Segurens B."/>
            <person name="Sexton A."/>
            <person name="Silva E."/>
            <person name="Sirven C."/>
            <person name="Soanes D.M."/>
            <person name="Talbot N.J."/>
            <person name="Templeton M."/>
            <person name="Yandava C."/>
            <person name="Yarden O."/>
            <person name="Zeng Q."/>
            <person name="Rollins J.A."/>
            <person name="Lebrun M.H."/>
            <person name="Dickman M."/>
        </authorList>
    </citation>
    <scope>NUCLEOTIDE SEQUENCE [LARGE SCALE GENOMIC DNA]</scope>
    <source>
        <strain evidence="2">ATCC 18683 / 1980 / Ss-1</strain>
    </source>
</reference>
<dbReference type="KEGG" id="ssl:SS1G_10453"/>
<gene>
    <name evidence="1" type="ORF">SS1G_10453</name>
</gene>
<dbReference type="RefSeq" id="XP_001588905.1">
    <property type="nucleotide sequence ID" value="XM_001588855.1"/>
</dbReference>
<dbReference type="Proteomes" id="UP000001312">
    <property type="component" value="Unassembled WGS sequence"/>
</dbReference>
<evidence type="ECO:0000313" key="1">
    <source>
        <dbReference type="EMBL" id="EDN94579.1"/>
    </source>
</evidence>
<name>A7EYN7_SCLS1</name>
<evidence type="ECO:0000313" key="2">
    <source>
        <dbReference type="Proteomes" id="UP000001312"/>
    </source>
</evidence>
<proteinExistence type="predicted"/>
<dbReference type="HOGENOM" id="CLU_3088700_0_0_1"/>
<dbReference type="AlphaFoldDB" id="A7EYN7"/>
<dbReference type="InParanoid" id="A7EYN7"/>